<feature type="domain" description="Type II secretion system protein GspF" evidence="7">
    <location>
        <begin position="148"/>
        <end position="272"/>
    </location>
</feature>
<comment type="subcellular location">
    <subcellularLocation>
        <location evidence="1">Cell membrane</location>
        <topology evidence="1">Multi-pass membrane protein</topology>
    </subcellularLocation>
</comment>
<gene>
    <name evidence="8" type="ORF">DBV39_06825</name>
</gene>
<evidence type="ECO:0000256" key="3">
    <source>
        <dbReference type="ARBA" id="ARBA00022692"/>
    </source>
</evidence>
<dbReference type="PANTHER" id="PTHR35007:SF1">
    <property type="entry name" value="PILUS ASSEMBLY PROTEIN"/>
    <property type="match status" value="1"/>
</dbReference>
<dbReference type="GO" id="GO:0005886">
    <property type="term" value="C:plasma membrane"/>
    <property type="evidence" value="ECO:0007669"/>
    <property type="project" value="UniProtKB-SubCell"/>
</dbReference>
<keyword evidence="3 6" id="KW-0812">Transmembrane</keyword>
<evidence type="ECO:0000256" key="6">
    <source>
        <dbReference type="SAM" id="Phobius"/>
    </source>
</evidence>
<dbReference type="KEGG" id="boz:DBV39_06825"/>
<keyword evidence="2" id="KW-1003">Cell membrane</keyword>
<organism evidence="8 9">
    <name type="scientific">Orrella marina</name>
    <dbReference type="NCBI Taxonomy" id="2163011"/>
    <lineage>
        <taxon>Bacteria</taxon>
        <taxon>Pseudomonadati</taxon>
        <taxon>Pseudomonadota</taxon>
        <taxon>Betaproteobacteria</taxon>
        <taxon>Burkholderiales</taxon>
        <taxon>Alcaligenaceae</taxon>
        <taxon>Orrella</taxon>
    </lineage>
</organism>
<evidence type="ECO:0000313" key="8">
    <source>
        <dbReference type="EMBL" id="AWB33467.1"/>
    </source>
</evidence>
<feature type="transmembrane region" description="Helical" evidence="6">
    <location>
        <begin position="287"/>
        <end position="307"/>
    </location>
</feature>
<name>A0A2R4XI06_9BURK</name>
<keyword evidence="4 6" id="KW-1133">Transmembrane helix</keyword>
<dbReference type="Proteomes" id="UP000244571">
    <property type="component" value="Chromosome"/>
</dbReference>
<sequence length="317" mass="35197">MSRWIRIGLGIKPRLPEADHMANRKEFMSDEMDMGRLTILLCAGVSTGLLTLSVQRSFVRAMQRYRERYTHDAAHNLRDLYVFLDVKLLWPAMAWLAVTVFFFSLWLGANGFIAVLLAVTCLTAPGLLIRYAKSRRLKRFEGQLPDALQSLSSSLSAGTSLVSGLQMLVQYSPAPLAQEFSVVAREIRLGVSLENALQHLMMRMPCPGVRAVGATMMVAVQTGGPMADMLSRTASSLVSEHQVQQRAQALMSQGWMQAWVMGCLPVGLMMVLAQMDDRFWPMLVQTTPGQLLLLTLGVLEGLGLLWLRRIAHQVAHG</sequence>
<evidence type="ECO:0000256" key="1">
    <source>
        <dbReference type="ARBA" id="ARBA00004651"/>
    </source>
</evidence>
<evidence type="ECO:0000259" key="7">
    <source>
        <dbReference type="Pfam" id="PF00482"/>
    </source>
</evidence>
<feature type="transmembrane region" description="Helical" evidence="6">
    <location>
        <begin position="80"/>
        <end position="106"/>
    </location>
</feature>
<dbReference type="Pfam" id="PF00482">
    <property type="entry name" value="T2SSF"/>
    <property type="match status" value="1"/>
</dbReference>
<dbReference type="Gene3D" id="1.20.81.30">
    <property type="entry name" value="Type II secretion system (T2SS), domain F"/>
    <property type="match status" value="1"/>
</dbReference>
<keyword evidence="9" id="KW-1185">Reference proteome</keyword>
<feature type="transmembrane region" description="Helical" evidence="6">
    <location>
        <begin position="255"/>
        <end position="275"/>
    </location>
</feature>
<dbReference type="InterPro" id="IPR042094">
    <property type="entry name" value="T2SS_GspF_sf"/>
</dbReference>
<evidence type="ECO:0000256" key="4">
    <source>
        <dbReference type="ARBA" id="ARBA00022989"/>
    </source>
</evidence>
<dbReference type="EMBL" id="CP028901">
    <property type="protein sequence ID" value="AWB33467.1"/>
    <property type="molecule type" value="Genomic_DNA"/>
</dbReference>
<feature type="transmembrane region" description="Helical" evidence="6">
    <location>
        <begin position="112"/>
        <end position="132"/>
    </location>
</feature>
<dbReference type="AlphaFoldDB" id="A0A2R4XI06"/>
<evidence type="ECO:0000313" key="9">
    <source>
        <dbReference type="Proteomes" id="UP000244571"/>
    </source>
</evidence>
<reference evidence="8 9" key="1">
    <citation type="submission" date="2018-04" db="EMBL/GenBank/DDBJ databases">
        <title>Bordetella sp. HZ20 isolated from seawater.</title>
        <authorList>
            <person name="Sun C."/>
        </authorList>
    </citation>
    <scope>NUCLEOTIDE SEQUENCE [LARGE SCALE GENOMIC DNA]</scope>
    <source>
        <strain evidence="8 9">HZ20</strain>
    </source>
</reference>
<protein>
    <submittedName>
        <fullName evidence="8">Pilus assembly protein</fullName>
    </submittedName>
</protein>
<proteinExistence type="predicted"/>
<dbReference type="InterPro" id="IPR018076">
    <property type="entry name" value="T2SS_GspF_dom"/>
</dbReference>
<feature type="transmembrane region" description="Helical" evidence="6">
    <location>
        <begin position="37"/>
        <end position="59"/>
    </location>
</feature>
<evidence type="ECO:0000256" key="5">
    <source>
        <dbReference type="ARBA" id="ARBA00023136"/>
    </source>
</evidence>
<keyword evidence="5 6" id="KW-0472">Membrane</keyword>
<evidence type="ECO:0000256" key="2">
    <source>
        <dbReference type="ARBA" id="ARBA00022475"/>
    </source>
</evidence>
<accession>A0A2R4XI06</accession>
<dbReference type="PANTHER" id="PTHR35007">
    <property type="entry name" value="INTEGRAL MEMBRANE PROTEIN-RELATED"/>
    <property type="match status" value="1"/>
</dbReference>